<keyword evidence="1" id="KW-0802">TPR repeat</keyword>
<dbReference type="Pfam" id="PF13432">
    <property type="entry name" value="TPR_16"/>
    <property type="match status" value="2"/>
</dbReference>
<dbReference type="SUPFAM" id="SSF48452">
    <property type="entry name" value="TPR-like"/>
    <property type="match status" value="1"/>
</dbReference>
<dbReference type="SUPFAM" id="SSF53335">
    <property type="entry name" value="S-adenosyl-L-methionine-dependent methyltransferases"/>
    <property type="match status" value="1"/>
</dbReference>
<accession>A0ABW8ZEB2</accession>
<dbReference type="PROSITE" id="PS50005">
    <property type="entry name" value="TPR"/>
    <property type="match status" value="2"/>
</dbReference>
<organism evidence="3 4">
    <name type="scientific">Herbaspirillum rhizosphaerae</name>
    <dbReference type="NCBI Taxonomy" id="346179"/>
    <lineage>
        <taxon>Bacteria</taxon>
        <taxon>Pseudomonadati</taxon>
        <taxon>Pseudomonadota</taxon>
        <taxon>Betaproteobacteria</taxon>
        <taxon>Burkholderiales</taxon>
        <taxon>Oxalobacteraceae</taxon>
        <taxon>Herbaspirillum</taxon>
    </lineage>
</organism>
<name>A0ABW8ZEB2_9BURK</name>
<dbReference type="InterPro" id="IPR029063">
    <property type="entry name" value="SAM-dependent_MTases_sf"/>
</dbReference>
<dbReference type="InterPro" id="IPR011990">
    <property type="entry name" value="TPR-like_helical_dom_sf"/>
</dbReference>
<keyword evidence="4" id="KW-1185">Reference proteome</keyword>
<evidence type="ECO:0000313" key="3">
    <source>
        <dbReference type="EMBL" id="MFL9881237.1"/>
    </source>
</evidence>
<feature type="repeat" description="TPR" evidence="1">
    <location>
        <begin position="82"/>
        <end position="115"/>
    </location>
</feature>
<gene>
    <name evidence="3" type="ORF">PQR63_22755</name>
</gene>
<evidence type="ECO:0000259" key="2">
    <source>
        <dbReference type="Pfam" id="PF08241"/>
    </source>
</evidence>
<dbReference type="PANTHER" id="PTHR44809">
    <property type="match status" value="1"/>
</dbReference>
<evidence type="ECO:0000256" key="1">
    <source>
        <dbReference type="PROSITE-ProRule" id="PRU00339"/>
    </source>
</evidence>
<protein>
    <submittedName>
        <fullName evidence="3">Tetratricopeptide repeat protein</fullName>
    </submittedName>
</protein>
<comment type="caution">
    <text evidence="3">The sequence shown here is derived from an EMBL/GenBank/DDBJ whole genome shotgun (WGS) entry which is preliminary data.</text>
</comment>
<feature type="domain" description="Methyltransferase type 11" evidence="2">
    <location>
        <begin position="285"/>
        <end position="377"/>
    </location>
</feature>
<sequence>MDSLSQVGTGSETLLQLLEQAIGFHTAGDLQKAEKIYREVLVQDPVHPIALHYLGIFLYQNGQDEEGVQNIRLSCALQPDNAAWHNDLGNVLFALREFEEASDAYQASLDAAPHDHIVWNNLGSSQLQHGDTTGAIESFKQALELNAEFGPALIHLGNIYEAAGDKMNSAHYQCRAFVLPPHEDKSKQMLGISYYFLGRLQEAAAHYRDWMSEEPDNPIPAHMFAACAQLDVPERASDGYIEKHFDRHAETFNANLVDSLAYRGPELMQQALQIVGAPAKQFDVLDIGCGTGLCAPIIAPYARSLIGVDLSGKMLEQAKARGGYDHLFKQEITDYMTGKTASSDLVFSADTMIYFGDLEKVFQKVATTLREKGYFLFTVETDAETGAQDDGFSLHPSGRYRHSLSYVTRCLEQLGFELLDVKDAVIREEIRQPVLGMVVVARRKA</sequence>
<dbReference type="Gene3D" id="3.40.50.150">
    <property type="entry name" value="Vaccinia Virus protein VP39"/>
    <property type="match status" value="1"/>
</dbReference>
<dbReference type="RefSeq" id="WP_408170470.1">
    <property type="nucleotide sequence ID" value="NZ_JAQQFR010000021.1"/>
</dbReference>
<dbReference type="Pfam" id="PF08241">
    <property type="entry name" value="Methyltransf_11"/>
    <property type="match status" value="1"/>
</dbReference>
<proteinExistence type="predicted"/>
<dbReference type="PANTHER" id="PTHR44809:SF1">
    <property type="entry name" value="PROTEIN O-MANNOSYL-TRANSFERASE TMTC1"/>
    <property type="match status" value="1"/>
</dbReference>
<dbReference type="InterPro" id="IPR052943">
    <property type="entry name" value="TMTC_O-mannosyl-trnsfr"/>
</dbReference>
<dbReference type="Gene3D" id="1.25.40.10">
    <property type="entry name" value="Tetratricopeptide repeat domain"/>
    <property type="match status" value="1"/>
</dbReference>
<dbReference type="InterPro" id="IPR019734">
    <property type="entry name" value="TPR_rpt"/>
</dbReference>
<dbReference type="InterPro" id="IPR013216">
    <property type="entry name" value="Methyltransf_11"/>
</dbReference>
<reference evidence="3 4" key="1">
    <citation type="journal article" date="2024" name="Chem. Sci.">
        <title>Discovery of megapolipeptins by genome mining of a Burkholderiales bacteria collection.</title>
        <authorList>
            <person name="Paulo B.S."/>
            <person name="Recchia M.J.J."/>
            <person name="Lee S."/>
            <person name="Fergusson C.H."/>
            <person name="Romanowski S.B."/>
            <person name="Hernandez A."/>
            <person name="Krull N."/>
            <person name="Liu D.Y."/>
            <person name="Cavanagh H."/>
            <person name="Bos A."/>
            <person name="Gray C.A."/>
            <person name="Murphy B.T."/>
            <person name="Linington R.G."/>
            <person name="Eustaquio A.S."/>
        </authorList>
    </citation>
    <scope>NUCLEOTIDE SEQUENCE [LARGE SCALE GENOMIC DNA]</scope>
    <source>
        <strain evidence="3 4">RL21-008-BIB-B</strain>
    </source>
</reference>
<dbReference type="CDD" id="cd02440">
    <property type="entry name" value="AdoMet_MTases"/>
    <property type="match status" value="1"/>
</dbReference>
<evidence type="ECO:0000313" key="4">
    <source>
        <dbReference type="Proteomes" id="UP001629214"/>
    </source>
</evidence>
<dbReference type="SMART" id="SM00028">
    <property type="entry name" value="TPR"/>
    <property type="match status" value="6"/>
</dbReference>
<dbReference type="Proteomes" id="UP001629214">
    <property type="component" value="Unassembled WGS sequence"/>
</dbReference>
<dbReference type="EMBL" id="JAQQFR010000021">
    <property type="protein sequence ID" value="MFL9881237.1"/>
    <property type="molecule type" value="Genomic_DNA"/>
</dbReference>
<feature type="repeat" description="TPR" evidence="1">
    <location>
        <begin position="116"/>
        <end position="149"/>
    </location>
</feature>